<dbReference type="EMBL" id="FNLM01000008">
    <property type="protein sequence ID" value="SDT84418.1"/>
    <property type="molecule type" value="Genomic_DNA"/>
</dbReference>
<proteinExistence type="predicted"/>
<evidence type="ECO:0000313" key="2">
    <source>
        <dbReference type="Proteomes" id="UP000183180"/>
    </source>
</evidence>
<dbReference type="Proteomes" id="UP000183180">
    <property type="component" value="Unassembled WGS sequence"/>
</dbReference>
<reference evidence="1 2" key="1">
    <citation type="submission" date="2016-10" db="EMBL/GenBank/DDBJ databases">
        <authorList>
            <person name="de Groot N.N."/>
        </authorList>
    </citation>
    <scope>NUCLEOTIDE SEQUENCE [LARGE SCALE GENOMIC DNA]</scope>
    <source>
        <strain evidence="1 2">DSM 44215</strain>
    </source>
</reference>
<accession>A0A1H2DPX2</accession>
<dbReference type="RefSeq" id="WP_074848035.1">
    <property type="nucleotide sequence ID" value="NZ_FNLM01000008.1"/>
</dbReference>
<dbReference type="AlphaFoldDB" id="A0A1H2DPX2"/>
<dbReference type="OrthoDB" id="5170726at2"/>
<protein>
    <submittedName>
        <fullName evidence="1">Uncharacterized protein</fullName>
    </submittedName>
</protein>
<organism evidence="1 2">
    <name type="scientific">Gordonia westfalica</name>
    <dbReference type="NCBI Taxonomy" id="158898"/>
    <lineage>
        <taxon>Bacteria</taxon>
        <taxon>Bacillati</taxon>
        <taxon>Actinomycetota</taxon>
        <taxon>Actinomycetes</taxon>
        <taxon>Mycobacteriales</taxon>
        <taxon>Gordoniaceae</taxon>
        <taxon>Gordonia</taxon>
    </lineage>
</organism>
<evidence type="ECO:0000313" key="1">
    <source>
        <dbReference type="EMBL" id="SDT84418.1"/>
    </source>
</evidence>
<gene>
    <name evidence="1" type="ORF">SAMN04488548_10845</name>
</gene>
<sequence>MCDASGGAFTISLPNTGSAGYRFTIKKIDASANAVTVSAPIGIDGVPTLVLTDQWEWVEVVSTFTTGQYMIVGRG</sequence>
<name>A0A1H2DPX2_9ACTN</name>